<feature type="chain" id="PRO_5045005224" description="Dolichyl-diphosphooligosaccharide--protein glycosyltransferase subunit 1" evidence="10">
    <location>
        <begin position="23"/>
        <end position="596"/>
    </location>
</feature>
<keyword evidence="9" id="KW-0472">Membrane</keyword>
<evidence type="ECO:0000313" key="11">
    <source>
        <dbReference type="EMBL" id="KAK9026139.1"/>
    </source>
</evidence>
<comment type="subcellular location">
    <subcellularLocation>
        <location evidence="2 10">Endoplasmic reticulum membrane</location>
        <topology evidence="2 10">Single-pass type I membrane protein</topology>
    </subcellularLocation>
</comment>
<comment type="caution">
    <text evidence="11">The sequence shown here is derived from an EMBL/GenBank/DDBJ whole genome shotgun (WGS) entry which is preliminary data.</text>
</comment>
<sequence length="596" mass="66650">MAISRYVLLVFTIAMLASTAISDPILTKVNRHVENPGPLIMSEVLLAFPELQSKNLAYLTASSHETKGKPKGSVVSLPIKAVNLDDRPSAATFYSVLLPKEVAAGESFTLDVLAVFTHALRPVPEQITQADIQLVLYRDSVYYLSPYEVKVQSLSVKLPDSKIESYTKLESTKVHGSEIKYGPYENLPPFSLSPITFHFESNLPFAVAQELVREIEISHWGNVQVTEHYKLIHGGAKSKGEFSRRDFQARPNDRGASAFSFLVAHLPARARSVYYRDLIGNISTSHLRVDSRKSELVIEPRYPMLGGWKTAFTIGYGLPLQDFLYESEENRFLNMTFGSPMIELVIDTLIVKVVLPEGSSGISAAAPFPIKQWQETKISHLDIGGRPVVVLEKTNVVPEHNQYFQVYYKFSGLSMLREPLMLISGFLFVFAACIGYMHADTSISKSSASYLAKQQWEEVQVLIQKVQNVINRCLAMHDNLEASLRDLSRTGDVQACKAARKSADGLLKELSKEMKPLLTSLQAYSSAAQILPKVEELVAKERELQEKVMLKHSTAVEGYERKSGARDIDHRVALLQQKITALKQEVDDLLQFIDDI</sequence>
<accession>A0ABR2SM92</accession>
<dbReference type="Pfam" id="PF04597">
    <property type="entry name" value="Ribophorin_I"/>
    <property type="match status" value="1"/>
</dbReference>
<comment type="pathway">
    <text evidence="3 10">Protein modification; protein glycosylation.</text>
</comment>
<evidence type="ECO:0000256" key="1">
    <source>
        <dbReference type="ARBA" id="ARBA00002791"/>
    </source>
</evidence>
<gene>
    <name evidence="11" type="ORF">V6N11_038985</name>
</gene>
<dbReference type="PANTHER" id="PTHR21049:SF0">
    <property type="entry name" value="DOLICHYL-DIPHOSPHOOLIGOSACCHARIDE--PROTEIN GLYCOSYLTRANSFERASE SUBUNIT 1"/>
    <property type="match status" value="1"/>
</dbReference>
<dbReference type="InterPro" id="IPR007676">
    <property type="entry name" value="Ribophorin_I"/>
</dbReference>
<comment type="similarity">
    <text evidence="4 10">Belongs to the OST1 family.</text>
</comment>
<evidence type="ECO:0000256" key="3">
    <source>
        <dbReference type="ARBA" id="ARBA00004922"/>
    </source>
</evidence>
<keyword evidence="12" id="KW-1185">Reference proteome</keyword>
<evidence type="ECO:0000256" key="5">
    <source>
        <dbReference type="ARBA" id="ARBA00022692"/>
    </source>
</evidence>
<evidence type="ECO:0000256" key="6">
    <source>
        <dbReference type="ARBA" id="ARBA00022729"/>
    </source>
</evidence>
<protein>
    <recommendedName>
        <fullName evidence="10">Dolichyl-diphosphooligosaccharide--protein glycosyltransferase subunit 1</fullName>
    </recommendedName>
</protein>
<comment type="function">
    <text evidence="1 10">Subunit of the oligosaccharyl transferase (OST) complex that catalyzes the initial transfer of a defined glycan (Glc(3)Man(9)GlcNAc(2) in eukaryotes) from the lipid carrier dolichol-pyrophosphate to an asparagine residue within an Asn-X-Ser/Thr consensus motif in nascent polypeptide chains, the first step in protein N-glycosylation. N-glycosylation occurs cotranslationally and the complex associates with the Sec61 complex at the channel-forming translocon complex that mediates protein translocation across the endoplasmic reticulum (ER). All subunits are required for a maximal enzyme activity.</text>
</comment>
<keyword evidence="6 10" id="KW-0732">Signal</keyword>
<evidence type="ECO:0000256" key="9">
    <source>
        <dbReference type="ARBA" id="ARBA00023136"/>
    </source>
</evidence>
<organism evidence="11 12">
    <name type="scientific">Hibiscus sabdariffa</name>
    <name type="common">roselle</name>
    <dbReference type="NCBI Taxonomy" id="183260"/>
    <lineage>
        <taxon>Eukaryota</taxon>
        <taxon>Viridiplantae</taxon>
        <taxon>Streptophyta</taxon>
        <taxon>Embryophyta</taxon>
        <taxon>Tracheophyta</taxon>
        <taxon>Spermatophyta</taxon>
        <taxon>Magnoliopsida</taxon>
        <taxon>eudicotyledons</taxon>
        <taxon>Gunneridae</taxon>
        <taxon>Pentapetalae</taxon>
        <taxon>rosids</taxon>
        <taxon>malvids</taxon>
        <taxon>Malvales</taxon>
        <taxon>Malvaceae</taxon>
        <taxon>Malvoideae</taxon>
        <taxon>Hibiscus</taxon>
    </lineage>
</organism>
<name>A0ABR2SM92_9ROSI</name>
<keyword evidence="8" id="KW-1133">Transmembrane helix</keyword>
<dbReference type="Proteomes" id="UP001396334">
    <property type="component" value="Unassembled WGS sequence"/>
</dbReference>
<proteinExistence type="inferred from homology"/>
<comment type="subunit">
    <text evidence="10">Component of the oligosaccharyltransferase (OST) complex.</text>
</comment>
<dbReference type="EMBL" id="JBBPBN010000013">
    <property type="protein sequence ID" value="KAK9026139.1"/>
    <property type="molecule type" value="Genomic_DNA"/>
</dbReference>
<evidence type="ECO:0000313" key="12">
    <source>
        <dbReference type="Proteomes" id="UP001396334"/>
    </source>
</evidence>
<keyword evidence="7 10" id="KW-0256">Endoplasmic reticulum</keyword>
<keyword evidence="5" id="KW-0812">Transmembrane</keyword>
<evidence type="ECO:0000256" key="2">
    <source>
        <dbReference type="ARBA" id="ARBA00004115"/>
    </source>
</evidence>
<feature type="signal peptide" evidence="10">
    <location>
        <begin position="1"/>
        <end position="22"/>
    </location>
</feature>
<reference evidence="11 12" key="1">
    <citation type="journal article" date="2024" name="G3 (Bethesda)">
        <title>Genome assembly of Hibiscus sabdariffa L. provides insights into metabolisms of medicinal natural products.</title>
        <authorList>
            <person name="Kim T."/>
        </authorList>
    </citation>
    <scope>NUCLEOTIDE SEQUENCE [LARGE SCALE GENOMIC DNA]</scope>
    <source>
        <strain evidence="11">TK-2024</strain>
        <tissue evidence="11">Old leaves</tissue>
    </source>
</reference>
<evidence type="ECO:0000256" key="7">
    <source>
        <dbReference type="ARBA" id="ARBA00022824"/>
    </source>
</evidence>
<evidence type="ECO:0000256" key="10">
    <source>
        <dbReference type="RuleBase" id="RU361143"/>
    </source>
</evidence>
<evidence type="ECO:0000256" key="8">
    <source>
        <dbReference type="ARBA" id="ARBA00022989"/>
    </source>
</evidence>
<dbReference type="PANTHER" id="PTHR21049">
    <property type="entry name" value="RIBOPHORIN I"/>
    <property type="match status" value="1"/>
</dbReference>
<evidence type="ECO:0000256" key="4">
    <source>
        <dbReference type="ARBA" id="ARBA00008905"/>
    </source>
</evidence>